<evidence type="ECO:0000256" key="1">
    <source>
        <dbReference type="PROSITE-ProRule" id="PRU00290"/>
    </source>
</evidence>
<protein>
    <recommendedName>
        <fullName evidence="3">V-SNARE coiled-coil homology domain-containing protein</fullName>
    </recommendedName>
</protein>
<feature type="compositionally biased region" description="Basic and acidic residues" evidence="2">
    <location>
        <begin position="140"/>
        <end position="153"/>
    </location>
</feature>
<dbReference type="AlphaFoldDB" id="A0A7S1MF12"/>
<accession>A0A7S1MF12</accession>
<evidence type="ECO:0000313" key="4">
    <source>
        <dbReference type="EMBL" id="CAD9129652.1"/>
    </source>
</evidence>
<sequence>MIDEERRRELEDQRRCRELEEQRRRRELEERLRLQTHQQRLCENEKLERDAGSSSRSSGGFFANLFGGSGFSNFSSVKYSAVSNEAISLDFPMPAGSIAELRDRGERSIAELMDRGERLEALVTMSKDLSASSRKFKRLADNGARDRDQDRVAKAVVQDAAGTTKPRNEAAQGAPEGQQAAHSCKAPEAATQCDPDPAPAEEAPPDHSPQPEQQAESIEEPEALDYTSIPAALDARCNELGGGAALRPVIIKAGSKWSRRSKNLVGIPKDATLGADQQREERNSAFDLLDALTCSGSLTVDSASLHVVLLVAHCFEKALLDMLVQENVNPLDPVERSSLILASTIHGKSVEQLLQPAELPRVSQHSPALVAPGPAKE</sequence>
<gene>
    <name evidence="4" type="ORF">ACAT0790_LOCUS21505</name>
</gene>
<keyword evidence="1" id="KW-0175">Coiled coil</keyword>
<organism evidence="4">
    <name type="scientific">Alexandrium catenella</name>
    <name type="common">Red tide dinoflagellate</name>
    <name type="synonym">Gonyaulax catenella</name>
    <dbReference type="NCBI Taxonomy" id="2925"/>
    <lineage>
        <taxon>Eukaryota</taxon>
        <taxon>Sar</taxon>
        <taxon>Alveolata</taxon>
        <taxon>Dinophyceae</taxon>
        <taxon>Gonyaulacales</taxon>
        <taxon>Pyrocystaceae</taxon>
        <taxon>Alexandrium</taxon>
    </lineage>
</organism>
<dbReference type="PROSITE" id="PS50892">
    <property type="entry name" value="V_SNARE"/>
    <property type="match status" value="1"/>
</dbReference>
<proteinExistence type="predicted"/>
<reference evidence="4" key="1">
    <citation type="submission" date="2021-01" db="EMBL/GenBank/DDBJ databases">
        <authorList>
            <person name="Corre E."/>
            <person name="Pelletier E."/>
            <person name="Niang G."/>
            <person name="Scheremetjew M."/>
            <person name="Finn R."/>
            <person name="Kale V."/>
            <person name="Holt S."/>
            <person name="Cochrane G."/>
            <person name="Meng A."/>
            <person name="Brown T."/>
            <person name="Cohen L."/>
        </authorList>
    </citation>
    <scope>NUCLEOTIDE SEQUENCE</scope>
    <source>
        <strain evidence="4">OF101</strain>
    </source>
</reference>
<dbReference type="EMBL" id="HBGE01035423">
    <property type="protein sequence ID" value="CAD9129652.1"/>
    <property type="molecule type" value="Transcribed_RNA"/>
</dbReference>
<dbReference type="SUPFAM" id="SSF58038">
    <property type="entry name" value="SNARE fusion complex"/>
    <property type="match status" value="1"/>
</dbReference>
<evidence type="ECO:0000256" key="2">
    <source>
        <dbReference type="SAM" id="MobiDB-lite"/>
    </source>
</evidence>
<feature type="compositionally biased region" description="Low complexity" evidence="2">
    <location>
        <begin position="169"/>
        <end position="181"/>
    </location>
</feature>
<feature type="domain" description="V-SNARE coiled-coil homology" evidence="3">
    <location>
        <begin position="90"/>
        <end position="154"/>
    </location>
</feature>
<dbReference type="Gene3D" id="1.20.5.110">
    <property type="match status" value="1"/>
</dbReference>
<evidence type="ECO:0000259" key="3">
    <source>
        <dbReference type="PROSITE" id="PS50892"/>
    </source>
</evidence>
<name>A0A7S1MF12_ALECA</name>
<feature type="region of interest" description="Disordered" evidence="2">
    <location>
        <begin position="140"/>
        <end position="219"/>
    </location>
</feature>
<dbReference type="InterPro" id="IPR042855">
    <property type="entry name" value="V_SNARE_CC"/>
</dbReference>